<organism evidence="2">
    <name type="scientific">uncultured Chloroflexota bacterium</name>
    <dbReference type="NCBI Taxonomy" id="166587"/>
    <lineage>
        <taxon>Bacteria</taxon>
        <taxon>Bacillati</taxon>
        <taxon>Chloroflexota</taxon>
        <taxon>environmental samples</taxon>
    </lineage>
</organism>
<dbReference type="AlphaFoldDB" id="A0A6J4JNP6"/>
<dbReference type="EMBL" id="CADCTC010000212">
    <property type="protein sequence ID" value="CAA9283142.1"/>
    <property type="molecule type" value="Genomic_DNA"/>
</dbReference>
<feature type="region of interest" description="Disordered" evidence="1">
    <location>
        <begin position="1"/>
        <end position="29"/>
    </location>
</feature>
<evidence type="ECO:0000313" key="2">
    <source>
        <dbReference type="EMBL" id="CAA9283142.1"/>
    </source>
</evidence>
<name>A0A6J4JNP6_9CHLR</name>
<evidence type="ECO:0000256" key="1">
    <source>
        <dbReference type="SAM" id="MobiDB-lite"/>
    </source>
</evidence>
<gene>
    <name evidence="2" type="ORF">AVDCRST_MAG77-4040</name>
</gene>
<sequence>MEPRVTLGPEHVNGASRTPEPAGPPPKRESELRYWMRPLVLSVLVIALLGLTLWDARRVPDRPLPPSVLTATPPAGATVSTSDPGLTDMLTRLRLALSRRDAAALAKLADPEGVVVAAYGGGLPDTGFTVTDTQRLAQETLAGSQLSLLGWRNDGRGRVIVLADGWARKPLRLSPNSTLELEPLGAIGLAPRNGTWYWRWLLPDSTGTLAQQARSTVWQDVSQLGVR</sequence>
<accession>A0A6J4JNP6</accession>
<proteinExistence type="predicted"/>
<reference evidence="2" key="1">
    <citation type="submission" date="2020-02" db="EMBL/GenBank/DDBJ databases">
        <authorList>
            <person name="Meier V. D."/>
        </authorList>
    </citation>
    <scope>NUCLEOTIDE SEQUENCE</scope>
    <source>
        <strain evidence="2">AVDCRST_MAG77</strain>
    </source>
</reference>
<protein>
    <submittedName>
        <fullName evidence="2">Uncharacterized protein</fullName>
    </submittedName>
</protein>